<feature type="transmembrane region" description="Helical" evidence="1">
    <location>
        <begin position="172"/>
        <end position="190"/>
    </location>
</feature>
<feature type="transmembrane region" description="Helical" evidence="1">
    <location>
        <begin position="211"/>
        <end position="236"/>
    </location>
</feature>
<dbReference type="AlphaFoldDB" id="A0A382VJK2"/>
<evidence type="ECO:0000313" key="3">
    <source>
        <dbReference type="EMBL" id="SVD46088.1"/>
    </source>
</evidence>
<feature type="transmembrane region" description="Helical" evidence="1">
    <location>
        <begin position="12"/>
        <end position="36"/>
    </location>
</feature>
<dbReference type="PANTHER" id="PTHR23523">
    <property type="match status" value="1"/>
</dbReference>
<organism evidence="3">
    <name type="scientific">marine metagenome</name>
    <dbReference type="NCBI Taxonomy" id="408172"/>
    <lineage>
        <taxon>unclassified sequences</taxon>
        <taxon>metagenomes</taxon>
        <taxon>ecological metagenomes</taxon>
    </lineage>
</organism>
<dbReference type="InterPro" id="IPR052524">
    <property type="entry name" value="MFS_Cyanate_Porter"/>
</dbReference>
<name>A0A382VJK2_9ZZZZ</name>
<dbReference type="PROSITE" id="PS50850">
    <property type="entry name" value="MFS"/>
    <property type="match status" value="1"/>
</dbReference>
<dbReference type="Pfam" id="PF07690">
    <property type="entry name" value="MFS_1"/>
    <property type="match status" value="1"/>
</dbReference>
<feature type="transmembrane region" description="Helical" evidence="1">
    <location>
        <begin position="48"/>
        <end position="71"/>
    </location>
</feature>
<evidence type="ECO:0000256" key="1">
    <source>
        <dbReference type="SAM" id="Phobius"/>
    </source>
</evidence>
<dbReference type="InterPro" id="IPR020846">
    <property type="entry name" value="MFS_dom"/>
</dbReference>
<dbReference type="SUPFAM" id="SSF103473">
    <property type="entry name" value="MFS general substrate transporter"/>
    <property type="match status" value="1"/>
</dbReference>
<feature type="transmembrane region" description="Helical" evidence="1">
    <location>
        <begin position="136"/>
        <end position="160"/>
    </location>
</feature>
<reference evidence="3" key="1">
    <citation type="submission" date="2018-05" db="EMBL/GenBank/DDBJ databases">
        <authorList>
            <person name="Lanie J.A."/>
            <person name="Ng W.-L."/>
            <person name="Kazmierczak K.M."/>
            <person name="Andrzejewski T.M."/>
            <person name="Davidsen T.M."/>
            <person name="Wayne K.J."/>
            <person name="Tettelin H."/>
            <person name="Glass J.I."/>
            <person name="Rusch D."/>
            <person name="Podicherti R."/>
            <person name="Tsui H.-C.T."/>
            <person name="Winkler M.E."/>
        </authorList>
    </citation>
    <scope>NUCLEOTIDE SEQUENCE</scope>
</reference>
<keyword evidence="1" id="KW-1133">Transmembrane helix</keyword>
<keyword evidence="1" id="KW-0472">Membrane</keyword>
<accession>A0A382VJK2</accession>
<feature type="domain" description="Major facilitator superfamily (MFS) profile" evidence="2">
    <location>
        <begin position="13"/>
        <end position="256"/>
    </location>
</feature>
<dbReference type="GO" id="GO:0022857">
    <property type="term" value="F:transmembrane transporter activity"/>
    <property type="evidence" value="ECO:0007669"/>
    <property type="project" value="InterPro"/>
</dbReference>
<gene>
    <name evidence="3" type="ORF">METZ01_LOCUS398942</name>
</gene>
<feature type="non-terminal residue" evidence="3">
    <location>
        <position position="256"/>
    </location>
</feature>
<evidence type="ECO:0000259" key="2">
    <source>
        <dbReference type="PROSITE" id="PS50850"/>
    </source>
</evidence>
<sequence>MNEGERSSYRWVLLFGVWLVYFAFGLTQVAMAPLVGAIRTDLGLSDGAMGLILGAWPLVYIASAMPCGVFLDRAGPRTSLFASAGIIALSAMARGFADNELGLFFAVALFGIGGPLISIGAPKLVSLWFAGSSRALAMGIYITGPALGGICALALTNSFAMPAMDGNWRHVLFLYAGISFAIGVIWLALASHPAAVRLQGKAVTDGAQRQAAVFLDLLKIPAVRLTLILAVGAFFFNHGLNNWLPEILRRSGMTAA</sequence>
<dbReference type="InterPro" id="IPR036259">
    <property type="entry name" value="MFS_trans_sf"/>
</dbReference>
<dbReference type="InterPro" id="IPR011701">
    <property type="entry name" value="MFS"/>
</dbReference>
<feature type="transmembrane region" description="Helical" evidence="1">
    <location>
        <begin position="103"/>
        <end position="124"/>
    </location>
</feature>
<dbReference type="Gene3D" id="1.20.1250.20">
    <property type="entry name" value="MFS general substrate transporter like domains"/>
    <property type="match status" value="1"/>
</dbReference>
<keyword evidence="1" id="KW-0812">Transmembrane</keyword>
<protein>
    <recommendedName>
        <fullName evidence="2">Major facilitator superfamily (MFS) profile domain-containing protein</fullName>
    </recommendedName>
</protein>
<dbReference type="EMBL" id="UINC01152096">
    <property type="protein sequence ID" value="SVD46088.1"/>
    <property type="molecule type" value="Genomic_DNA"/>
</dbReference>
<dbReference type="PANTHER" id="PTHR23523:SF2">
    <property type="entry name" value="2-NITROIMIDAZOLE TRANSPORTER"/>
    <property type="match status" value="1"/>
</dbReference>
<proteinExistence type="predicted"/>